<organism evidence="2 3">
    <name type="scientific">Acinetobacter johnsonii</name>
    <dbReference type="NCBI Taxonomy" id="40214"/>
    <lineage>
        <taxon>Bacteria</taxon>
        <taxon>Pseudomonadati</taxon>
        <taxon>Pseudomonadota</taxon>
        <taxon>Gammaproteobacteria</taxon>
        <taxon>Moraxellales</taxon>
        <taxon>Moraxellaceae</taxon>
        <taxon>Acinetobacter</taxon>
    </lineage>
</organism>
<dbReference type="InterPro" id="IPR051396">
    <property type="entry name" value="Bact_Antivir_Def_Nuclease"/>
</dbReference>
<dbReference type="InterPro" id="IPR014555">
    <property type="entry name" value="RecF-like"/>
</dbReference>
<dbReference type="RefSeq" id="WP_201706423.1">
    <property type="nucleotide sequence ID" value="NZ_CP068195.1"/>
</dbReference>
<proteinExistence type="predicted"/>
<evidence type="ECO:0000313" key="3">
    <source>
        <dbReference type="Proteomes" id="UP001161099"/>
    </source>
</evidence>
<name>A0AA42IHU0_ACIJO</name>
<dbReference type="Gene3D" id="3.40.50.300">
    <property type="entry name" value="P-loop containing nucleotide triphosphate hydrolases"/>
    <property type="match status" value="1"/>
</dbReference>
<protein>
    <submittedName>
        <fullName evidence="2">AAA family ATPase</fullName>
    </submittedName>
</protein>
<dbReference type="GO" id="GO:0005524">
    <property type="term" value="F:ATP binding"/>
    <property type="evidence" value="ECO:0007669"/>
    <property type="project" value="InterPro"/>
</dbReference>
<gene>
    <name evidence="2" type="ORF">N5D11_17135</name>
</gene>
<accession>A0AA42IHU0</accession>
<dbReference type="Pfam" id="PF13304">
    <property type="entry name" value="AAA_21"/>
    <property type="match status" value="1"/>
</dbReference>
<comment type="caution">
    <text evidence="2">The sequence shown here is derived from an EMBL/GenBank/DDBJ whole genome shotgun (WGS) entry which is preliminary data.</text>
</comment>
<sequence>MLYTIFVKNYKSIHKVDIDVGTFNVLIGENGAGKSNFLEALASYSAIVANNFSNEFMLSRGIRVVEPTDIFSCFNGKTEDSVTIITGDTSRYASFITISLDQNEPFSPLKYDYQIFHNSLNEIDNDDFEVLNVRELKDNFLKEKIEQVTKQEFGSVESFQSELDYILKSISSAIHDEKNYNSDKKEKVKRVSKYINVLGEIKKNVFDIYHNSEKHKDKNFVVYSPELSSLRVFSSESQIEPLGVNGEGLLRLLQVMQEHEPENFAKVCKTVEMFQWVEKIIIDEESSNLEHRVKIVDRFMGRTIDHRSANEGFLFVLFYAALFSSKFTPQSFAVDNIDASLNPHLCTILIKELVALAKENGKQAFVTTHNPAILDGLNLHDDEQRLFVVERDDEGATQLRRVGIDDLPKAKRNGETIKLSESFMRGHLGGLPTNF</sequence>
<feature type="domain" description="ATPase AAA-type core" evidence="1">
    <location>
        <begin position="23"/>
        <end position="375"/>
    </location>
</feature>
<dbReference type="PANTHER" id="PTHR43581">
    <property type="entry name" value="ATP/GTP PHOSPHATASE"/>
    <property type="match status" value="1"/>
</dbReference>
<dbReference type="Proteomes" id="UP001161099">
    <property type="component" value="Unassembled WGS sequence"/>
</dbReference>
<dbReference type="PIRSF" id="PIRSF029347">
    <property type="entry name" value="RecF"/>
    <property type="match status" value="1"/>
</dbReference>
<evidence type="ECO:0000313" key="2">
    <source>
        <dbReference type="EMBL" id="MDH0657800.1"/>
    </source>
</evidence>
<reference evidence="2" key="1">
    <citation type="submission" date="2022-09" db="EMBL/GenBank/DDBJ databases">
        <title>Intensive care unit water sources are persistently colonized with multi-drug resistant bacteria and are the site of extensive horizontal gene transfer of antibiotic resistance genes.</title>
        <authorList>
            <person name="Diorio-Toth L."/>
        </authorList>
    </citation>
    <scope>NUCLEOTIDE SEQUENCE</scope>
    <source>
        <strain evidence="2">GD03851</strain>
    </source>
</reference>
<dbReference type="PANTHER" id="PTHR43581:SF4">
    <property type="entry name" value="ATP_GTP PHOSPHATASE"/>
    <property type="match status" value="1"/>
</dbReference>
<dbReference type="InterPro" id="IPR003959">
    <property type="entry name" value="ATPase_AAA_core"/>
</dbReference>
<evidence type="ECO:0000259" key="1">
    <source>
        <dbReference type="Pfam" id="PF13304"/>
    </source>
</evidence>
<dbReference type="AlphaFoldDB" id="A0AA42IHU0"/>
<dbReference type="GO" id="GO:0016887">
    <property type="term" value="F:ATP hydrolysis activity"/>
    <property type="evidence" value="ECO:0007669"/>
    <property type="project" value="InterPro"/>
</dbReference>
<dbReference type="InterPro" id="IPR027417">
    <property type="entry name" value="P-loop_NTPase"/>
</dbReference>
<dbReference type="SUPFAM" id="SSF52540">
    <property type="entry name" value="P-loop containing nucleoside triphosphate hydrolases"/>
    <property type="match status" value="1"/>
</dbReference>
<dbReference type="EMBL" id="JAOCDR010000095">
    <property type="protein sequence ID" value="MDH0657800.1"/>
    <property type="molecule type" value="Genomic_DNA"/>
</dbReference>